<evidence type="ECO:0000256" key="1">
    <source>
        <dbReference type="ARBA" id="ARBA00001974"/>
    </source>
</evidence>
<sequence length="188" mass="21139">MTQEAISKGHEEEKPVFGSSGRKIIYDKDGKPCRSCNSLLDFQFATGGMKAPKVAAPEKPQESATTTSTGTSSGSKPAYAKVEPPDVEVLGRSSWTLLHSIAATYPETPSNKQQADMKQFLKLFGNFYPCWFCADDFEKYMAKKEPVTDTQDNLGRWLCDAHNEVNEKLGKPKFDCNLWKKRWKDGWE</sequence>
<dbReference type="GO" id="GO:0034599">
    <property type="term" value="P:cellular response to oxidative stress"/>
    <property type="evidence" value="ECO:0007669"/>
    <property type="project" value="EnsemblFungi"/>
</dbReference>
<organism evidence="11 12">
    <name type="scientific">Candidozyma haemuli</name>
    <dbReference type="NCBI Taxonomy" id="45357"/>
    <lineage>
        <taxon>Eukaryota</taxon>
        <taxon>Fungi</taxon>
        <taxon>Dikarya</taxon>
        <taxon>Ascomycota</taxon>
        <taxon>Saccharomycotina</taxon>
        <taxon>Pichiomycetes</taxon>
        <taxon>Metschnikowiaceae</taxon>
        <taxon>Candidozyma</taxon>
    </lineage>
</organism>
<dbReference type="STRING" id="45357.A0A2V1AUF1"/>
<dbReference type="EC" id="1.8.3.2" evidence="8"/>
<dbReference type="Gene3D" id="4.10.320.60">
    <property type="match status" value="1"/>
</dbReference>
<comment type="caution">
    <text evidence="11">The sequence shown here is derived from an EMBL/GenBank/DDBJ whole genome shotgun (WGS) entry which is preliminary data.</text>
</comment>
<dbReference type="InterPro" id="IPR017905">
    <property type="entry name" value="ERV/ALR_sulphydryl_oxidase"/>
</dbReference>
<dbReference type="InterPro" id="IPR039799">
    <property type="entry name" value="ALR/ERV"/>
</dbReference>
<proteinExistence type="predicted"/>
<keyword evidence="3 8" id="KW-0285">Flavoprotein</keyword>
<evidence type="ECO:0000256" key="3">
    <source>
        <dbReference type="ARBA" id="ARBA00022630"/>
    </source>
</evidence>
<evidence type="ECO:0000256" key="5">
    <source>
        <dbReference type="ARBA" id="ARBA00023002"/>
    </source>
</evidence>
<dbReference type="GO" id="GO:0006879">
    <property type="term" value="P:intracellular iron ion homeostasis"/>
    <property type="evidence" value="ECO:0007669"/>
    <property type="project" value="EnsemblFungi"/>
</dbReference>
<keyword evidence="7" id="KW-1015">Disulfide bond</keyword>
<dbReference type="PANTHER" id="PTHR12645:SF0">
    <property type="entry name" value="FAD-LINKED SULFHYDRYL OXIDASE ALR"/>
    <property type="match status" value="1"/>
</dbReference>
<dbReference type="GO" id="GO:0050660">
    <property type="term" value="F:flavin adenine dinucleotide binding"/>
    <property type="evidence" value="ECO:0007669"/>
    <property type="project" value="TreeGrafter"/>
</dbReference>
<evidence type="ECO:0000313" key="11">
    <source>
        <dbReference type="EMBL" id="PVH21412.1"/>
    </source>
</evidence>
<protein>
    <recommendedName>
        <fullName evidence="8">Sulfhydryl oxidase</fullName>
        <ecNumber evidence="8">1.8.3.2</ecNumber>
    </recommendedName>
</protein>
<name>A0A2V1AUF1_9ASCO</name>
<evidence type="ECO:0000313" key="12">
    <source>
        <dbReference type="Proteomes" id="UP000244309"/>
    </source>
</evidence>
<gene>
    <name evidence="11" type="ORF">CXQ85_000389</name>
</gene>
<dbReference type="GO" id="GO:0160203">
    <property type="term" value="P:mitochondrial disulfide relay system"/>
    <property type="evidence" value="ECO:0007669"/>
    <property type="project" value="EnsemblFungi"/>
</dbReference>
<feature type="region of interest" description="Disordered" evidence="9">
    <location>
        <begin position="51"/>
        <end position="83"/>
    </location>
</feature>
<dbReference type="AlphaFoldDB" id="A0A2V1AUF1"/>
<evidence type="ECO:0000256" key="6">
    <source>
        <dbReference type="ARBA" id="ARBA00023128"/>
    </source>
</evidence>
<dbReference type="EMBL" id="PKFO01000005">
    <property type="protein sequence ID" value="PVH21412.1"/>
    <property type="molecule type" value="Genomic_DNA"/>
</dbReference>
<evidence type="ECO:0000256" key="2">
    <source>
        <dbReference type="ARBA" id="ARBA00004569"/>
    </source>
</evidence>
<dbReference type="GO" id="GO:0005758">
    <property type="term" value="C:mitochondrial intermembrane space"/>
    <property type="evidence" value="ECO:0007669"/>
    <property type="project" value="UniProtKB-SubCell"/>
</dbReference>
<dbReference type="VEuPathDB" id="FungiDB:CXQ85_000389"/>
<dbReference type="PROSITE" id="PS51324">
    <property type="entry name" value="ERV_ALR"/>
    <property type="match status" value="1"/>
</dbReference>
<comment type="subcellular location">
    <subcellularLocation>
        <location evidence="2">Mitochondrion intermembrane space</location>
    </subcellularLocation>
</comment>
<dbReference type="Proteomes" id="UP000244309">
    <property type="component" value="Unassembled WGS sequence"/>
</dbReference>
<evidence type="ECO:0000256" key="4">
    <source>
        <dbReference type="ARBA" id="ARBA00022827"/>
    </source>
</evidence>
<keyword evidence="6" id="KW-0496">Mitochondrion</keyword>
<reference evidence="11 12" key="1">
    <citation type="submission" date="2017-12" db="EMBL/GenBank/DDBJ databases">
        <title>Genome Sequence of a Multidrug-Resistant Candida haemulonii Isolate from a Patient with Chronic Leg Ulcers in Israel.</title>
        <authorList>
            <person name="Chow N.A."/>
            <person name="Gade L."/>
            <person name="Batra D."/>
            <person name="Rowe L.A."/>
            <person name="Ben-Ami R."/>
            <person name="Loparev V.N."/>
            <person name="Litvintseva A.P."/>
        </authorList>
    </citation>
    <scope>NUCLEOTIDE SEQUENCE [LARGE SCALE GENOMIC DNA]</scope>
    <source>
        <strain evidence="11 12">B11899</strain>
    </source>
</reference>
<comment type="catalytic activity">
    <reaction evidence="8">
        <text>2 R'C(R)SH + O2 = R'C(R)S-S(R)CR' + H2O2</text>
        <dbReference type="Rhea" id="RHEA:17357"/>
        <dbReference type="ChEBI" id="CHEBI:15379"/>
        <dbReference type="ChEBI" id="CHEBI:16240"/>
        <dbReference type="ChEBI" id="CHEBI:16520"/>
        <dbReference type="ChEBI" id="CHEBI:17412"/>
        <dbReference type="EC" id="1.8.3.2"/>
    </reaction>
</comment>
<keyword evidence="5 8" id="KW-0560">Oxidoreductase</keyword>
<comment type="cofactor">
    <cofactor evidence="1 8">
        <name>FAD</name>
        <dbReference type="ChEBI" id="CHEBI:57692"/>
    </cofactor>
</comment>
<feature type="region of interest" description="Disordered" evidence="9">
    <location>
        <begin position="1"/>
        <end position="21"/>
    </location>
</feature>
<dbReference type="GeneID" id="37005722"/>
<dbReference type="GO" id="GO:0016971">
    <property type="term" value="F:flavin-dependent sulfhydryl oxidase activity"/>
    <property type="evidence" value="ECO:0007669"/>
    <property type="project" value="EnsemblFungi"/>
</dbReference>
<keyword evidence="12" id="KW-1185">Reference proteome</keyword>
<dbReference type="PANTHER" id="PTHR12645">
    <property type="entry name" value="ALR/ERV"/>
    <property type="match status" value="1"/>
</dbReference>
<feature type="domain" description="ERV/ALR sulfhydryl oxidase" evidence="10">
    <location>
        <begin position="83"/>
        <end position="183"/>
    </location>
</feature>
<dbReference type="OrthoDB" id="17199at2759"/>
<evidence type="ECO:0000259" key="10">
    <source>
        <dbReference type="PROSITE" id="PS51324"/>
    </source>
</evidence>
<evidence type="ECO:0000256" key="9">
    <source>
        <dbReference type="SAM" id="MobiDB-lite"/>
    </source>
</evidence>
<accession>A0A2V1AUF1</accession>
<dbReference type="InterPro" id="IPR036774">
    <property type="entry name" value="ERV/ALR_sulphydryl_oxid_sf"/>
</dbReference>
<evidence type="ECO:0000256" key="8">
    <source>
        <dbReference type="RuleBase" id="RU371123"/>
    </source>
</evidence>
<dbReference type="Gene3D" id="1.20.120.310">
    <property type="entry name" value="ERV/ALR sulfhydryl oxidase domain"/>
    <property type="match status" value="1"/>
</dbReference>
<dbReference type="Pfam" id="PF04777">
    <property type="entry name" value="Evr1_Alr"/>
    <property type="match status" value="1"/>
</dbReference>
<dbReference type="FunFam" id="1.20.120.310:FF:000003">
    <property type="entry name" value="Sulfhydryl oxidase"/>
    <property type="match status" value="1"/>
</dbReference>
<feature type="compositionally biased region" description="Low complexity" evidence="9">
    <location>
        <begin position="63"/>
        <end position="75"/>
    </location>
</feature>
<dbReference type="RefSeq" id="XP_025342352.1">
    <property type="nucleotide sequence ID" value="XM_025484137.1"/>
</dbReference>
<dbReference type="SUPFAM" id="SSF69000">
    <property type="entry name" value="FAD-dependent thiol oxidase"/>
    <property type="match status" value="1"/>
</dbReference>
<evidence type="ECO:0000256" key="7">
    <source>
        <dbReference type="ARBA" id="ARBA00023157"/>
    </source>
</evidence>
<keyword evidence="4 8" id="KW-0274">FAD</keyword>